<dbReference type="PANTHER" id="PTHR34135">
    <property type="entry name" value="LYSOZYME"/>
    <property type="match status" value="1"/>
</dbReference>
<name>A0ABR9QYS7_9FIRM</name>
<dbReference type="GO" id="GO:0016787">
    <property type="term" value="F:hydrolase activity"/>
    <property type="evidence" value="ECO:0007669"/>
    <property type="project" value="UniProtKB-KW"/>
</dbReference>
<dbReference type="InterPro" id="IPR018077">
    <property type="entry name" value="Glyco_hydro_fam25_subgr"/>
</dbReference>
<dbReference type="Gene3D" id="3.20.20.80">
    <property type="entry name" value="Glycosidases"/>
    <property type="match status" value="1"/>
</dbReference>
<evidence type="ECO:0000313" key="4">
    <source>
        <dbReference type="EMBL" id="MBE5036016.1"/>
    </source>
</evidence>
<dbReference type="PANTHER" id="PTHR34135:SF2">
    <property type="entry name" value="LYSOZYME"/>
    <property type="match status" value="1"/>
</dbReference>
<dbReference type="SMART" id="SM00641">
    <property type="entry name" value="Glyco_25"/>
    <property type="match status" value="1"/>
</dbReference>
<reference evidence="4 5" key="1">
    <citation type="submission" date="2020-10" db="EMBL/GenBank/DDBJ databases">
        <title>ChiBAC.</title>
        <authorList>
            <person name="Zenner C."/>
            <person name="Hitch T.C.A."/>
            <person name="Clavel T."/>
        </authorList>
    </citation>
    <scope>NUCLEOTIDE SEQUENCE [LARGE SCALE GENOMIC DNA]</scope>
    <source>
        <strain evidence="4 5">DSM 108706</strain>
    </source>
</reference>
<evidence type="ECO:0000313" key="5">
    <source>
        <dbReference type="Proteomes" id="UP001516588"/>
    </source>
</evidence>
<keyword evidence="3" id="KW-0326">Glycosidase</keyword>
<dbReference type="PROSITE" id="PS51904">
    <property type="entry name" value="GLYCOSYL_HYDROL_F25_2"/>
    <property type="match status" value="1"/>
</dbReference>
<gene>
    <name evidence="4" type="ORF">INF20_07000</name>
</gene>
<dbReference type="Pfam" id="PF01183">
    <property type="entry name" value="Glyco_hydro_25"/>
    <property type="match status" value="1"/>
</dbReference>
<dbReference type="EMBL" id="JADCKA010000013">
    <property type="protein sequence ID" value="MBE5036016.1"/>
    <property type="molecule type" value="Genomic_DNA"/>
</dbReference>
<sequence>MKNTKKRNLKIRKYLILACLVIALLLIIKAIVFVAEYFSVPDAPDDDIDYPVRGIDVSHYQGDIDWPTLADQNIAFVFIKATEGSSHVDKNFEYNWEGATDTHLKVGAYHFMSFESSGETQAENFISNVPKESSSLPPVIDLELYGDFISNHPSQETVDSIIQPMLQMLEDHYDKKPIIYTTSALYEEYVKGNYDNDIWLADLSFPETLPDGSDWKFLQYSFEGKLEGYSGYLPHLDLNVYNGSKLDFVREY</sequence>
<dbReference type="Proteomes" id="UP001516588">
    <property type="component" value="Unassembled WGS sequence"/>
</dbReference>
<proteinExistence type="inferred from homology"/>
<dbReference type="RefSeq" id="WP_226385661.1">
    <property type="nucleotide sequence ID" value="NZ_JADCKA010000013.1"/>
</dbReference>
<keyword evidence="2 4" id="KW-0378">Hydrolase</keyword>
<keyword evidence="5" id="KW-1185">Reference proteome</keyword>
<dbReference type="InterPro" id="IPR017853">
    <property type="entry name" value="GH"/>
</dbReference>
<accession>A0ABR9QYS7</accession>
<organism evidence="4 5">
    <name type="scientific">Gallibacter intestinalis</name>
    <dbReference type="NCBI Taxonomy" id="2779356"/>
    <lineage>
        <taxon>Bacteria</taxon>
        <taxon>Bacillati</taxon>
        <taxon>Bacillota</taxon>
        <taxon>Clostridia</taxon>
        <taxon>Eubacteriales</taxon>
        <taxon>Eubacteriaceae</taxon>
        <taxon>Gallibacter</taxon>
    </lineage>
</organism>
<evidence type="ECO:0000256" key="2">
    <source>
        <dbReference type="ARBA" id="ARBA00022801"/>
    </source>
</evidence>
<evidence type="ECO:0000256" key="3">
    <source>
        <dbReference type="ARBA" id="ARBA00023295"/>
    </source>
</evidence>
<protein>
    <submittedName>
        <fullName evidence="4">Glycoside hydrolase family 25</fullName>
    </submittedName>
</protein>
<evidence type="ECO:0000256" key="1">
    <source>
        <dbReference type="ARBA" id="ARBA00010646"/>
    </source>
</evidence>
<dbReference type="SUPFAM" id="SSF51445">
    <property type="entry name" value="(Trans)glycosidases"/>
    <property type="match status" value="1"/>
</dbReference>
<comment type="caution">
    <text evidence="4">The sequence shown here is derived from an EMBL/GenBank/DDBJ whole genome shotgun (WGS) entry which is preliminary data.</text>
</comment>
<dbReference type="InterPro" id="IPR002053">
    <property type="entry name" value="Glyco_hydro_25"/>
</dbReference>
<comment type="similarity">
    <text evidence="1">Belongs to the glycosyl hydrolase 25 family.</text>
</comment>